<proteinExistence type="predicted"/>
<feature type="region of interest" description="Disordered" evidence="1">
    <location>
        <begin position="69"/>
        <end position="94"/>
    </location>
</feature>
<feature type="compositionally biased region" description="Gly residues" evidence="1">
    <location>
        <begin position="353"/>
        <end position="374"/>
    </location>
</feature>
<dbReference type="Gene3D" id="1.20.1260.20">
    <property type="entry name" value="PPE superfamily"/>
    <property type="match status" value="1"/>
</dbReference>
<feature type="compositionally biased region" description="Low complexity" evidence="1">
    <location>
        <begin position="178"/>
        <end position="187"/>
    </location>
</feature>
<keyword evidence="3" id="KW-1185">Reference proteome</keyword>
<evidence type="ECO:0000256" key="1">
    <source>
        <dbReference type="SAM" id="MobiDB-lite"/>
    </source>
</evidence>
<dbReference type="RefSeq" id="WP_340293824.1">
    <property type="nucleotide sequence ID" value="NZ_JBBJUP010000020.1"/>
</dbReference>
<feature type="compositionally biased region" description="Gly residues" evidence="1">
    <location>
        <begin position="188"/>
        <end position="231"/>
    </location>
</feature>
<sequence>MTGAVPFREYRFEAFPIQEKAAWLADAPGAAVVDPTGDLLTTLAHVSSSASDRTREGIRKLGVEWSGPASDAARQRSDATASGLSTASASATGGGDSLAAYSQSFTEMRGRVVYDDPARGGWLGWSRNDWWQAAFGVLDSRLSYSEANAANSERADHALRAHNITTWQAANAFVVPTPGAAGPADPVGGHGGGAGPGAPGPAGVGAAPGAGGRYPGSGDGAGGGATGGAGRSGTDDPPTDDRTTTGGTTDGGVGDGVGTARGPGIGSSTGDGTTDPRNRPDVTTRPADTGPAPDGRPAPTVPDRTTAFDDSLARNRIPPPPEPVAGPAPWPPPGQAAGPATPRGTGARSVPWGTGGGTVPWGSGGGTVPWGSGGTPPQPGTGNGTAAPGRGSGHPETAGPRSAERGTALPGHGPVATGAGGGDRPEHRNRYVVASDSLFDVGAAAVDAVLAPEETERR</sequence>
<feature type="compositionally biased region" description="Pro residues" evidence="1">
    <location>
        <begin position="317"/>
        <end position="334"/>
    </location>
</feature>
<feature type="compositionally biased region" description="Low complexity" evidence="1">
    <location>
        <begin position="335"/>
        <end position="352"/>
    </location>
</feature>
<gene>
    <name evidence="2" type="ORF">WJX68_21200</name>
</gene>
<evidence type="ECO:0000313" key="2">
    <source>
        <dbReference type="EMBL" id="MEJ8281465.1"/>
    </source>
</evidence>
<dbReference type="Proteomes" id="UP001364211">
    <property type="component" value="Unassembled WGS sequence"/>
</dbReference>
<accession>A0ABU8TDG7</accession>
<feature type="compositionally biased region" description="Gly residues" evidence="1">
    <location>
        <begin position="248"/>
        <end position="269"/>
    </location>
</feature>
<dbReference type="EMBL" id="JBBJUP010000020">
    <property type="protein sequence ID" value="MEJ8281465.1"/>
    <property type="molecule type" value="Genomic_DNA"/>
</dbReference>
<protein>
    <submittedName>
        <fullName evidence="2">Uncharacterized protein</fullName>
    </submittedName>
</protein>
<evidence type="ECO:0000313" key="3">
    <source>
        <dbReference type="Proteomes" id="UP001364211"/>
    </source>
</evidence>
<reference evidence="2 3" key="1">
    <citation type="submission" date="2024-03" db="EMBL/GenBank/DDBJ databases">
        <title>Draft genome sequence of Pseudonocardia sp. DW16-2.</title>
        <authorList>
            <person name="Duangmal K."/>
        </authorList>
    </citation>
    <scope>NUCLEOTIDE SEQUENCE [LARGE SCALE GENOMIC DNA]</scope>
    <source>
        <strain evidence="2 3">DW16-2</strain>
    </source>
</reference>
<organism evidence="2 3">
    <name type="scientific">Pseudonocardia spirodelae</name>
    <dbReference type="NCBI Taxonomy" id="3133431"/>
    <lineage>
        <taxon>Bacteria</taxon>
        <taxon>Bacillati</taxon>
        <taxon>Actinomycetota</taxon>
        <taxon>Actinomycetes</taxon>
        <taxon>Pseudonocardiales</taxon>
        <taxon>Pseudonocardiaceae</taxon>
        <taxon>Pseudonocardia</taxon>
    </lineage>
</organism>
<feature type="compositionally biased region" description="Low complexity" evidence="1">
    <location>
        <begin position="78"/>
        <end position="91"/>
    </location>
</feature>
<dbReference type="InterPro" id="IPR038332">
    <property type="entry name" value="PPE_sf"/>
</dbReference>
<feature type="region of interest" description="Disordered" evidence="1">
    <location>
        <begin position="178"/>
        <end position="429"/>
    </location>
</feature>
<comment type="caution">
    <text evidence="2">The sequence shown here is derived from an EMBL/GenBank/DDBJ whole genome shotgun (WGS) entry which is preliminary data.</text>
</comment>
<name>A0ABU8TDG7_9PSEU</name>